<dbReference type="RefSeq" id="WP_096475673.1">
    <property type="nucleotide sequence ID" value="NZ_AP018112.1"/>
</dbReference>
<evidence type="ECO:0000313" key="3">
    <source>
        <dbReference type="Proteomes" id="UP000218432"/>
    </source>
</evidence>
<dbReference type="AlphaFoldDB" id="A0A1Y1BW77"/>
<dbReference type="SUPFAM" id="SSF54427">
    <property type="entry name" value="NTF2-like"/>
    <property type="match status" value="1"/>
</dbReference>
<name>A0A1Y1BW77_9BURK</name>
<dbReference type="InterPro" id="IPR037401">
    <property type="entry name" value="SnoaL-like"/>
</dbReference>
<dbReference type="EMBL" id="AP018112">
    <property type="protein sequence ID" value="BAX62568.1"/>
    <property type="molecule type" value="Genomic_DNA"/>
</dbReference>
<feature type="domain" description="SnoaL-like" evidence="1">
    <location>
        <begin position="13"/>
        <end position="108"/>
    </location>
</feature>
<organism evidence="2 3">
    <name type="scientific">Burkholderia stabilis</name>
    <dbReference type="NCBI Taxonomy" id="95485"/>
    <lineage>
        <taxon>Bacteria</taxon>
        <taxon>Pseudomonadati</taxon>
        <taxon>Pseudomonadota</taxon>
        <taxon>Betaproteobacteria</taxon>
        <taxon>Burkholderiales</taxon>
        <taxon>Burkholderiaceae</taxon>
        <taxon>Burkholderia</taxon>
        <taxon>Burkholderia cepacia complex</taxon>
    </lineage>
</organism>
<protein>
    <recommendedName>
        <fullName evidence="1">SnoaL-like domain-containing protein</fullName>
    </recommendedName>
</protein>
<dbReference type="InterPro" id="IPR032710">
    <property type="entry name" value="NTF2-like_dom_sf"/>
</dbReference>
<proteinExistence type="predicted"/>
<dbReference type="Proteomes" id="UP000218432">
    <property type="component" value="Chromosome 2"/>
</dbReference>
<sequence>MEPITDAFAQHFAREWIDAWNAHDLDRILSHYDDDFVMHSPMIVRIAGEPSGCLRGKDAVRAYWAKALQLIPDLRFEFISVLAGVDSVAIHYRGANGRGAVEVFHFGAGDRVNEAFAHYAA</sequence>
<dbReference type="Pfam" id="PF12680">
    <property type="entry name" value="SnoaL_2"/>
    <property type="match status" value="1"/>
</dbReference>
<dbReference type="Gene3D" id="3.10.450.50">
    <property type="match status" value="1"/>
</dbReference>
<accession>A0A1Y1BW77</accession>
<evidence type="ECO:0000313" key="2">
    <source>
        <dbReference type="EMBL" id="BAX62568.1"/>
    </source>
</evidence>
<reference evidence="2 3" key="1">
    <citation type="journal article" date="2017" name="Genome Announc.">
        <title>Complete Genome Sequence of Burkholderia stabilis FERMP-21014.</title>
        <authorList>
            <person name="Konishi K."/>
            <person name="Kumagai T."/>
            <person name="Sakasegawa S."/>
            <person name="Tamura T."/>
        </authorList>
    </citation>
    <scope>NUCLEOTIDE SEQUENCE [LARGE SCALE GENOMIC DNA]</scope>
    <source>
        <strain evidence="2 3">FERMP-21014</strain>
    </source>
</reference>
<evidence type="ECO:0000259" key="1">
    <source>
        <dbReference type="Pfam" id="PF12680"/>
    </source>
</evidence>
<gene>
    <name evidence="2" type="ORF">BSFP_054360</name>
</gene>